<dbReference type="RefSeq" id="WP_153759741.1">
    <property type="nucleotide sequence ID" value="NZ_CP045851.1"/>
</dbReference>
<protein>
    <submittedName>
        <fullName evidence="2">Uncharacterized protein</fullName>
    </submittedName>
</protein>
<dbReference type="Proteomes" id="UP000334019">
    <property type="component" value="Chromosome"/>
</dbReference>
<dbReference type="AlphaFoldDB" id="A0A5Q2RJF0"/>
<keyword evidence="3" id="KW-1185">Reference proteome</keyword>
<name>A0A5Q2RJF0_9ACTN</name>
<proteinExistence type="predicted"/>
<evidence type="ECO:0000313" key="2">
    <source>
        <dbReference type="EMBL" id="QGG95634.1"/>
    </source>
</evidence>
<evidence type="ECO:0000256" key="1">
    <source>
        <dbReference type="SAM" id="MobiDB-lite"/>
    </source>
</evidence>
<gene>
    <name evidence="2" type="ORF">GH723_11305</name>
</gene>
<sequence length="123" mass="13345">MPGPRTRDASASPDMTIESLVARIAQLEAKLGERSTPAPQPDSESDGTSGRKPKGGPIDDRTRRALVAKRERLELARMAEQAAWEELKVAVRTAAEAGVSYREIGDCIGVTRARVYQIVSGKR</sequence>
<evidence type="ECO:0000313" key="3">
    <source>
        <dbReference type="Proteomes" id="UP000334019"/>
    </source>
</evidence>
<dbReference type="KEGG" id="atq:GH723_11305"/>
<feature type="region of interest" description="Disordered" evidence="1">
    <location>
        <begin position="28"/>
        <end position="64"/>
    </location>
</feature>
<dbReference type="EMBL" id="CP045851">
    <property type="protein sequence ID" value="QGG95634.1"/>
    <property type="molecule type" value="Genomic_DNA"/>
</dbReference>
<reference evidence="2 3" key="1">
    <citation type="submission" date="2019-11" db="EMBL/GenBank/DDBJ databases">
        <authorList>
            <person name="He Y."/>
        </authorList>
    </citation>
    <scope>NUCLEOTIDE SEQUENCE [LARGE SCALE GENOMIC DNA]</scope>
    <source>
        <strain evidence="2 3">SCSIO 58843</strain>
    </source>
</reference>
<organism evidence="2 3">
    <name type="scientific">Actinomarinicola tropica</name>
    <dbReference type="NCBI Taxonomy" id="2789776"/>
    <lineage>
        <taxon>Bacteria</taxon>
        <taxon>Bacillati</taxon>
        <taxon>Actinomycetota</taxon>
        <taxon>Acidimicrobiia</taxon>
        <taxon>Acidimicrobiales</taxon>
        <taxon>Iamiaceae</taxon>
        <taxon>Actinomarinicola</taxon>
    </lineage>
</organism>
<accession>A0A5Q2RJF0</accession>